<feature type="compositionally biased region" description="Basic and acidic residues" evidence="3">
    <location>
        <begin position="78"/>
        <end position="108"/>
    </location>
</feature>
<protein>
    <recommendedName>
        <fullName evidence="4">BZIP domain-containing protein</fullName>
    </recommendedName>
</protein>
<dbReference type="PANTHER" id="PTHR40621:SF7">
    <property type="entry name" value="BZIP DOMAIN-CONTAINING PROTEIN"/>
    <property type="match status" value="1"/>
</dbReference>
<dbReference type="VEuPathDB" id="FungiDB:BLGHR1_10657"/>
<dbReference type="Proteomes" id="UP000275772">
    <property type="component" value="Unassembled WGS sequence"/>
</dbReference>
<dbReference type="GO" id="GO:0000976">
    <property type="term" value="F:transcription cis-regulatory region binding"/>
    <property type="evidence" value="ECO:0007669"/>
    <property type="project" value="InterPro"/>
</dbReference>
<gene>
    <name evidence="5" type="ORF">BLGHR1_10657</name>
</gene>
<feature type="compositionally biased region" description="Low complexity" evidence="3">
    <location>
        <begin position="197"/>
        <end position="213"/>
    </location>
</feature>
<organism evidence="5 6">
    <name type="scientific">Blumeria hordei</name>
    <name type="common">Barley powdery mildew</name>
    <name type="synonym">Blumeria graminis f. sp. hordei</name>
    <dbReference type="NCBI Taxonomy" id="2867405"/>
    <lineage>
        <taxon>Eukaryota</taxon>
        <taxon>Fungi</taxon>
        <taxon>Dikarya</taxon>
        <taxon>Ascomycota</taxon>
        <taxon>Pezizomycotina</taxon>
        <taxon>Leotiomycetes</taxon>
        <taxon>Erysiphales</taxon>
        <taxon>Erysiphaceae</taxon>
        <taxon>Blumeria</taxon>
    </lineage>
</organism>
<dbReference type="SMART" id="SM00338">
    <property type="entry name" value="BRLZ"/>
    <property type="match status" value="1"/>
</dbReference>
<comment type="subcellular location">
    <subcellularLocation>
        <location evidence="1">Nucleus</location>
    </subcellularLocation>
</comment>
<dbReference type="PANTHER" id="PTHR40621">
    <property type="entry name" value="TRANSCRIPTION FACTOR KAPC-RELATED"/>
    <property type="match status" value="1"/>
</dbReference>
<evidence type="ECO:0000256" key="1">
    <source>
        <dbReference type="ARBA" id="ARBA00004123"/>
    </source>
</evidence>
<dbReference type="EMBL" id="UNSH01000006">
    <property type="protein sequence ID" value="SZE99936.1"/>
    <property type="molecule type" value="Genomic_DNA"/>
</dbReference>
<feature type="domain" description="BZIP" evidence="4">
    <location>
        <begin position="67"/>
        <end position="82"/>
    </location>
</feature>
<sequence>MLSSADPTTMGASVHPTLAIKQSNQHLSPVSPAAEFSTMGLVTRKEWVIPPRPKPGRKPATDTPPTKRKAQNRAAQRAFRERRAARVGELEEQLEESKEEQKQREADLRSKIQQLEADVRRFRGELNSWRLRCENLDKIAEHEKREKLIALAELDYIRKSQSLINTTSSASSHLNHTKNIISLLPKRVYSSEASTQTETRATKSSSTSTETTCAERTVSSASSGCCGTPYMCLNSLAEGRNEPKKSHMSIEYKRSYSPDVVKVPEKRMRQSVPSTEMETDFTNQFTTKVTTIENQPSLQIPMIESCGFCNDATFCICAETVEAPSQSNSDRESWLQPFQNTPFSEPEIDANANFIKLPALQAVSKDRLHSTEKKSPYKNVPGTCQQCQLDPRSGEFCRSLSELRGVNSKIQIECCGNKSSEGCCNVSSNMQPIELAPRLSCADVYKTLSSHRNFDQANNELDTWLEKLHALPPVHPSRAPIEVEAASVMGVLKLFDRRFGRG</sequence>
<dbReference type="GO" id="GO:0090575">
    <property type="term" value="C:RNA polymerase II transcription regulator complex"/>
    <property type="evidence" value="ECO:0007669"/>
    <property type="project" value="TreeGrafter"/>
</dbReference>
<evidence type="ECO:0000313" key="6">
    <source>
        <dbReference type="Proteomes" id="UP000275772"/>
    </source>
</evidence>
<dbReference type="Gene3D" id="1.20.5.170">
    <property type="match status" value="1"/>
</dbReference>
<reference evidence="5 6" key="1">
    <citation type="submission" date="2017-11" db="EMBL/GenBank/DDBJ databases">
        <authorList>
            <person name="Kracher B."/>
        </authorList>
    </citation>
    <scope>NUCLEOTIDE SEQUENCE [LARGE SCALE GENOMIC DNA]</scope>
    <source>
        <strain evidence="5 6">RACE1</strain>
    </source>
</reference>
<dbReference type="GO" id="GO:0001228">
    <property type="term" value="F:DNA-binding transcription activator activity, RNA polymerase II-specific"/>
    <property type="evidence" value="ECO:0007669"/>
    <property type="project" value="TreeGrafter"/>
</dbReference>
<evidence type="ECO:0000256" key="3">
    <source>
        <dbReference type="SAM" id="MobiDB-lite"/>
    </source>
</evidence>
<dbReference type="PROSITE" id="PS00036">
    <property type="entry name" value="BZIP_BASIC"/>
    <property type="match status" value="1"/>
</dbReference>
<feature type="region of interest" description="Disordered" evidence="3">
    <location>
        <begin position="192"/>
        <end position="213"/>
    </location>
</feature>
<dbReference type="AlphaFoldDB" id="A0A383UJC0"/>
<evidence type="ECO:0000313" key="5">
    <source>
        <dbReference type="EMBL" id="SZE99936.1"/>
    </source>
</evidence>
<dbReference type="InterPro" id="IPR050936">
    <property type="entry name" value="AP-1-like"/>
</dbReference>
<keyword evidence="2" id="KW-0539">Nucleus</keyword>
<evidence type="ECO:0000259" key="4">
    <source>
        <dbReference type="PROSITE" id="PS00036"/>
    </source>
</evidence>
<dbReference type="Pfam" id="PF10297">
    <property type="entry name" value="Hap4_Hap_bind"/>
    <property type="match status" value="1"/>
</dbReference>
<dbReference type="InterPro" id="IPR004827">
    <property type="entry name" value="bZIP"/>
</dbReference>
<accession>A0A383UJC0</accession>
<dbReference type="SUPFAM" id="SSF57959">
    <property type="entry name" value="Leucine zipper domain"/>
    <property type="match status" value="1"/>
</dbReference>
<dbReference type="InterPro" id="IPR018287">
    <property type="entry name" value="Hap4_TF_heteromerisation"/>
</dbReference>
<name>A0A383UJC0_BLUHO</name>
<dbReference type="InterPro" id="IPR046347">
    <property type="entry name" value="bZIP_sf"/>
</dbReference>
<evidence type="ECO:0000256" key="2">
    <source>
        <dbReference type="ARBA" id="ARBA00023242"/>
    </source>
</evidence>
<proteinExistence type="predicted"/>
<feature type="region of interest" description="Disordered" evidence="3">
    <location>
        <begin position="41"/>
        <end position="108"/>
    </location>
</feature>